<dbReference type="Pfam" id="PF07663">
    <property type="entry name" value="EIIBC-GUT_C"/>
    <property type="match status" value="1"/>
</dbReference>
<gene>
    <name evidence="4" type="ORF">FAZ98_25420</name>
</gene>
<feature type="modified residue" description="Phosphocysteine; by EIIA" evidence="1">
    <location>
        <position position="76"/>
    </location>
</feature>
<keyword evidence="2" id="KW-1133">Transmembrane helix</keyword>
<dbReference type="KEGG" id="pacs:FAZ98_25420"/>
<keyword evidence="5" id="KW-1185">Reference proteome</keyword>
<name>A0A7Z2JJ99_9BURK</name>
<evidence type="ECO:0000259" key="3">
    <source>
        <dbReference type="PROSITE" id="PS51102"/>
    </source>
</evidence>
<evidence type="ECO:0000313" key="4">
    <source>
        <dbReference type="EMBL" id="QGZ65124.1"/>
    </source>
</evidence>
<dbReference type="GO" id="GO:0008982">
    <property type="term" value="F:protein-N(PI)-phosphohistidine-sugar phosphotransferase activity"/>
    <property type="evidence" value="ECO:0007669"/>
    <property type="project" value="InterPro"/>
</dbReference>
<dbReference type="PANTHER" id="PTHR39427:SF1">
    <property type="entry name" value="PTS SYSTEM GLUCITOL_SORBITOL-SPECIFIC EIIB COMPONENT"/>
    <property type="match status" value="1"/>
</dbReference>
<feature type="transmembrane region" description="Helical" evidence="2">
    <location>
        <begin position="221"/>
        <end position="245"/>
    </location>
</feature>
<dbReference type="OrthoDB" id="4774329at2"/>
<dbReference type="InterPro" id="IPR011638">
    <property type="entry name" value="PTS_EIIBC_GUT_C"/>
</dbReference>
<reference evidence="4 5" key="1">
    <citation type="submission" date="2019-12" db="EMBL/GenBank/DDBJ databases">
        <title>Paraburkholderia acidiphila 7Q-K02 sp. nov and Paraburkholderia acidisoli DHF22 sp. nov., two strains isolated from forest soil.</title>
        <authorList>
            <person name="Gao Z."/>
            <person name="Qiu L."/>
        </authorList>
    </citation>
    <scope>NUCLEOTIDE SEQUENCE [LARGE SCALE GENOMIC DNA]</scope>
    <source>
        <strain evidence="4 5">DHF22</strain>
    </source>
</reference>
<dbReference type="GO" id="GO:0005886">
    <property type="term" value="C:plasma membrane"/>
    <property type="evidence" value="ECO:0007669"/>
    <property type="project" value="TreeGrafter"/>
</dbReference>
<dbReference type="Proteomes" id="UP000433577">
    <property type="component" value="Chromosome 3"/>
</dbReference>
<evidence type="ECO:0000256" key="1">
    <source>
        <dbReference type="PROSITE-ProRule" id="PRU00425"/>
    </source>
</evidence>
<dbReference type="InterPro" id="IPR004702">
    <property type="entry name" value="PTS_sorb_EIIBC"/>
</dbReference>
<dbReference type="EMBL" id="CP046915">
    <property type="protein sequence ID" value="QGZ65124.1"/>
    <property type="molecule type" value="Genomic_DNA"/>
</dbReference>
<evidence type="ECO:0000256" key="2">
    <source>
        <dbReference type="SAM" id="Phobius"/>
    </source>
</evidence>
<proteinExistence type="predicted"/>
<accession>A0A7Z2JJ99</accession>
<dbReference type="PANTHER" id="PTHR39427">
    <property type="match status" value="1"/>
</dbReference>
<sequence>MDTRTYRAVRVQKGPNGWGGPLVITPTVERNKIVAVTGGDIPKVAHRLAELTGATVIDGFHNPPLESEIAAVVIDCGGTARCGVYPRKRIPTVNLSPVGQSGPLAQFITEDIYVSGVGLDSLQALEDGETGDAAAANAAASTALTGESGARAATAATGSFSTPAQASAALAASATARGETEPAHSGGIVGWITAIGRGMGGVVNILFNSGRKSIDTVIRNVLPFMAFVTMLIGVINSTGIGLGLAHVLSPLAGNIIGLLVLSAICGLPFLSPVLGPGAVIAQVIGAAIIGPAIGNGTIPPHMALPALFAYDTQVGCDFVPVGMALGEAKPDTIRIGVPAVLISRQIMGPVSVLIAWVVSFAL</sequence>
<dbReference type="PROSITE" id="PS51102">
    <property type="entry name" value="PTS_EIIB_TYPE_5"/>
    <property type="match status" value="1"/>
</dbReference>
<dbReference type="AlphaFoldDB" id="A0A7Z2JJ99"/>
<dbReference type="InterPro" id="IPR011618">
    <property type="entry name" value="PTS_EIIBC_GUT_N"/>
</dbReference>
<feature type="domain" description="PTS EIIB type-5" evidence="3">
    <location>
        <begin position="5"/>
        <end position="222"/>
    </location>
</feature>
<dbReference type="RefSeq" id="WP_158955239.1">
    <property type="nucleotide sequence ID" value="NZ_CP046915.1"/>
</dbReference>
<dbReference type="Pfam" id="PF03612">
    <property type="entry name" value="EIIBC-GUT_N"/>
    <property type="match status" value="1"/>
</dbReference>
<keyword evidence="2" id="KW-0472">Membrane</keyword>
<dbReference type="GO" id="GO:0009401">
    <property type="term" value="P:phosphoenolpyruvate-dependent sugar phosphotransferase system"/>
    <property type="evidence" value="ECO:0007669"/>
    <property type="project" value="InterPro"/>
</dbReference>
<protein>
    <submittedName>
        <fullName evidence="4">PTS sorbitol transporter subunit IIB</fullName>
    </submittedName>
</protein>
<keyword evidence="2" id="KW-0812">Transmembrane</keyword>
<evidence type="ECO:0000313" key="5">
    <source>
        <dbReference type="Proteomes" id="UP000433577"/>
    </source>
</evidence>
<organism evidence="4 5">
    <name type="scientific">Paraburkholderia acidisoli</name>
    <dbReference type="NCBI Taxonomy" id="2571748"/>
    <lineage>
        <taxon>Bacteria</taxon>
        <taxon>Pseudomonadati</taxon>
        <taxon>Pseudomonadota</taxon>
        <taxon>Betaproteobacteria</taxon>
        <taxon>Burkholderiales</taxon>
        <taxon>Burkholderiaceae</taxon>
        <taxon>Paraburkholderia</taxon>
    </lineage>
</organism>
<feature type="transmembrane region" description="Helical" evidence="2">
    <location>
        <begin position="251"/>
        <end position="270"/>
    </location>
</feature>